<gene>
    <name evidence="1" type="ORF">NQ317_013706</name>
</gene>
<name>A0ABQ9JER9_9CUCU</name>
<comment type="caution">
    <text evidence="1">The sequence shown here is derived from an EMBL/GenBank/DDBJ whole genome shotgun (WGS) entry which is preliminary data.</text>
</comment>
<dbReference type="EMBL" id="JAPWTJ010000666">
    <property type="protein sequence ID" value="KAJ8976485.1"/>
    <property type="molecule type" value="Genomic_DNA"/>
</dbReference>
<evidence type="ECO:0000313" key="1">
    <source>
        <dbReference type="EMBL" id="KAJ8976485.1"/>
    </source>
</evidence>
<evidence type="ECO:0000313" key="2">
    <source>
        <dbReference type="Proteomes" id="UP001162164"/>
    </source>
</evidence>
<sequence length="49" mass="5606">MKDPTQKAHFYRNTLKEALPFIPKDRSLLTKFDKIGPKAVKPSFAYGIP</sequence>
<protein>
    <submittedName>
        <fullName evidence="1">Uncharacterized protein</fullName>
    </submittedName>
</protein>
<proteinExistence type="predicted"/>
<organism evidence="1 2">
    <name type="scientific">Molorchus minor</name>
    <dbReference type="NCBI Taxonomy" id="1323400"/>
    <lineage>
        <taxon>Eukaryota</taxon>
        <taxon>Metazoa</taxon>
        <taxon>Ecdysozoa</taxon>
        <taxon>Arthropoda</taxon>
        <taxon>Hexapoda</taxon>
        <taxon>Insecta</taxon>
        <taxon>Pterygota</taxon>
        <taxon>Neoptera</taxon>
        <taxon>Endopterygota</taxon>
        <taxon>Coleoptera</taxon>
        <taxon>Polyphaga</taxon>
        <taxon>Cucujiformia</taxon>
        <taxon>Chrysomeloidea</taxon>
        <taxon>Cerambycidae</taxon>
        <taxon>Lamiinae</taxon>
        <taxon>Monochamini</taxon>
        <taxon>Molorchus</taxon>
    </lineage>
</organism>
<keyword evidence="2" id="KW-1185">Reference proteome</keyword>
<dbReference type="Proteomes" id="UP001162164">
    <property type="component" value="Unassembled WGS sequence"/>
</dbReference>
<accession>A0ABQ9JER9</accession>
<reference evidence="1" key="1">
    <citation type="journal article" date="2023" name="Insect Mol. Biol.">
        <title>Genome sequencing provides insights into the evolution of gene families encoding plant cell wall-degrading enzymes in longhorned beetles.</title>
        <authorList>
            <person name="Shin N.R."/>
            <person name="Okamura Y."/>
            <person name="Kirsch R."/>
            <person name="Pauchet Y."/>
        </authorList>
    </citation>
    <scope>NUCLEOTIDE SEQUENCE</scope>
    <source>
        <strain evidence="1">MMC_N1</strain>
    </source>
</reference>